<dbReference type="PANTHER" id="PTHR30576">
    <property type="entry name" value="COLANIC BIOSYNTHESIS UDP-GLUCOSE LIPID CARRIER TRANSFERASE"/>
    <property type="match status" value="1"/>
</dbReference>
<evidence type="ECO:0000256" key="1">
    <source>
        <dbReference type="ARBA" id="ARBA00006464"/>
    </source>
</evidence>
<organism evidence="4 5">
    <name type="scientific">Ruminococcus gauvreauii</name>
    <dbReference type="NCBI Taxonomy" id="438033"/>
    <lineage>
        <taxon>Bacteria</taxon>
        <taxon>Bacillati</taxon>
        <taxon>Bacillota</taxon>
        <taxon>Clostridia</taxon>
        <taxon>Eubacteriales</taxon>
        <taxon>Oscillospiraceae</taxon>
        <taxon>Ruminococcus</taxon>
    </lineage>
</organism>
<keyword evidence="2" id="KW-0472">Membrane</keyword>
<evidence type="ECO:0000313" key="4">
    <source>
        <dbReference type="EMBL" id="UWP59067.1"/>
    </source>
</evidence>
<reference evidence="4" key="1">
    <citation type="journal article" date="2022" name="Cell">
        <title>Design, construction, and in vivo augmentation of a complex gut microbiome.</title>
        <authorList>
            <person name="Cheng A.G."/>
            <person name="Ho P.Y."/>
            <person name="Aranda-Diaz A."/>
            <person name="Jain S."/>
            <person name="Yu F.B."/>
            <person name="Meng X."/>
            <person name="Wang M."/>
            <person name="Iakiviak M."/>
            <person name="Nagashima K."/>
            <person name="Zhao A."/>
            <person name="Murugkar P."/>
            <person name="Patil A."/>
            <person name="Atabakhsh K."/>
            <person name="Weakley A."/>
            <person name="Yan J."/>
            <person name="Brumbaugh A.R."/>
            <person name="Higginbottom S."/>
            <person name="Dimas A."/>
            <person name="Shiver A.L."/>
            <person name="Deutschbauer A."/>
            <person name="Neff N."/>
            <person name="Sonnenburg J.L."/>
            <person name="Huang K.C."/>
            <person name="Fischbach M.A."/>
        </authorList>
    </citation>
    <scope>NUCLEOTIDE SEQUENCE</scope>
    <source>
        <strain evidence="4">DSM 19829</strain>
    </source>
</reference>
<gene>
    <name evidence="4" type="ORF">NQ502_17125</name>
</gene>
<comment type="similarity">
    <text evidence="1">Belongs to the bacterial sugar transferase family.</text>
</comment>
<dbReference type="PANTHER" id="PTHR30576:SF0">
    <property type="entry name" value="UNDECAPRENYL-PHOSPHATE N-ACETYLGALACTOSAMINYL 1-PHOSPHATE TRANSFERASE-RELATED"/>
    <property type="match status" value="1"/>
</dbReference>
<evidence type="ECO:0000259" key="3">
    <source>
        <dbReference type="Pfam" id="PF02397"/>
    </source>
</evidence>
<keyword evidence="5" id="KW-1185">Reference proteome</keyword>
<dbReference type="Proteomes" id="UP001060164">
    <property type="component" value="Chromosome"/>
</dbReference>
<name>A0ABY5VFH7_9FIRM</name>
<dbReference type="RefSeq" id="WP_028529953.1">
    <property type="nucleotide sequence ID" value="NZ_CABLBR010000038.1"/>
</dbReference>
<proteinExistence type="inferred from homology"/>
<accession>A0ABY5VFH7</accession>
<evidence type="ECO:0000256" key="2">
    <source>
        <dbReference type="SAM" id="Phobius"/>
    </source>
</evidence>
<protein>
    <submittedName>
        <fullName evidence="4">Sugar transferase</fullName>
    </submittedName>
</protein>
<feature type="domain" description="Bacterial sugar transferase" evidence="3">
    <location>
        <begin position="7"/>
        <end position="188"/>
    </location>
</feature>
<evidence type="ECO:0000313" key="5">
    <source>
        <dbReference type="Proteomes" id="UP001060164"/>
    </source>
</evidence>
<dbReference type="GO" id="GO:0016740">
    <property type="term" value="F:transferase activity"/>
    <property type="evidence" value="ECO:0007669"/>
    <property type="project" value="UniProtKB-KW"/>
</dbReference>
<keyword evidence="2" id="KW-1133">Transmembrane helix</keyword>
<keyword evidence="4" id="KW-0808">Transferase</keyword>
<keyword evidence="2" id="KW-0812">Transmembrane</keyword>
<feature type="transmembrane region" description="Helical" evidence="2">
    <location>
        <begin position="12"/>
        <end position="33"/>
    </location>
</feature>
<dbReference type="EMBL" id="CP102290">
    <property type="protein sequence ID" value="UWP59067.1"/>
    <property type="molecule type" value="Genomic_DNA"/>
</dbReference>
<sequence>MYQRYLKRLFDVVIGIAAFPIVCGITVIVAPLICLEDGGSVFYRARRRGLNGRIFVMYKFRSMKMNAPDIRNRDNSTYNSPEDPRITRVGRFLRQTSIDEIPQFFNVLKGDMSLVGPRPVTTDRPLSDYDEKRRVRLTVRPGITGYTQAYYRNSVSQEEKLQKDADYAGHVTFWGDVKILIKTVGTVLLRKNIYTNADEMKNRRM</sequence>
<dbReference type="Pfam" id="PF02397">
    <property type="entry name" value="Bac_transf"/>
    <property type="match status" value="1"/>
</dbReference>
<dbReference type="InterPro" id="IPR003362">
    <property type="entry name" value="Bact_transf"/>
</dbReference>